<dbReference type="AlphaFoldDB" id="A0A498N9A1"/>
<name>A0A498N9A1_LABRO</name>
<dbReference type="EMBL" id="QBIY01012343">
    <property type="protein sequence ID" value="RXN25585.1"/>
    <property type="molecule type" value="Genomic_DNA"/>
</dbReference>
<evidence type="ECO:0000313" key="2">
    <source>
        <dbReference type="EMBL" id="RXN25585.1"/>
    </source>
</evidence>
<comment type="caution">
    <text evidence="2">The sequence shown here is derived from an EMBL/GenBank/DDBJ whole genome shotgun (WGS) entry which is preliminary data.</text>
</comment>
<proteinExistence type="predicted"/>
<evidence type="ECO:0000313" key="3">
    <source>
        <dbReference type="Proteomes" id="UP000290572"/>
    </source>
</evidence>
<evidence type="ECO:0000256" key="1">
    <source>
        <dbReference type="SAM" id="MobiDB-lite"/>
    </source>
</evidence>
<sequence>MCVITSRFTKGKRNPSPEGVCALWDRGGPYRTIRHRDRSVASSASKCDIPQCTRPPEPGRAVHTHCPDPGHTSGGEDDMTAQRETLKRRGRELGKDQGGA</sequence>
<feature type="region of interest" description="Disordered" evidence="1">
    <location>
        <begin position="36"/>
        <end position="100"/>
    </location>
</feature>
<keyword evidence="3" id="KW-1185">Reference proteome</keyword>
<gene>
    <name evidence="2" type="ORF">ROHU_005862</name>
</gene>
<feature type="compositionally biased region" description="Basic and acidic residues" evidence="1">
    <location>
        <begin position="80"/>
        <end position="100"/>
    </location>
</feature>
<accession>A0A498N9A1</accession>
<protein>
    <submittedName>
        <fullName evidence="2">Uncharacterized protein</fullName>
    </submittedName>
</protein>
<organism evidence="2 3">
    <name type="scientific">Labeo rohita</name>
    <name type="common">Indian major carp</name>
    <name type="synonym">Cyprinus rohita</name>
    <dbReference type="NCBI Taxonomy" id="84645"/>
    <lineage>
        <taxon>Eukaryota</taxon>
        <taxon>Metazoa</taxon>
        <taxon>Chordata</taxon>
        <taxon>Craniata</taxon>
        <taxon>Vertebrata</taxon>
        <taxon>Euteleostomi</taxon>
        <taxon>Actinopterygii</taxon>
        <taxon>Neopterygii</taxon>
        <taxon>Teleostei</taxon>
        <taxon>Ostariophysi</taxon>
        <taxon>Cypriniformes</taxon>
        <taxon>Cyprinidae</taxon>
        <taxon>Labeoninae</taxon>
        <taxon>Labeonini</taxon>
        <taxon>Labeo</taxon>
    </lineage>
</organism>
<dbReference type="Proteomes" id="UP000290572">
    <property type="component" value="Unassembled WGS sequence"/>
</dbReference>
<reference evidence="2 3" key="1">
    <citation type="submission" date="2018-03" db="EMBL/GenBank/DDBJ databases">
        <title>Draft genome sequence of Rohu Carp (Labeo rohita).</title>
        <authorList>
            <person name="Das P."/>
            <person name="Kushwaha B."/>
            <person name="Joshi C.G."/>
            <person name="Kumar D."/>
            <person name="Nagpure N.S."/>
            <person name="Sahoo L."/>
            <person name="Das S.P."/>
            <person name="Bit A."/>
            <person name="Patnaik S."/>
            <person name="Meher P.K."/>
            <person name="Jayasankar P."/>
            <person name="Koringa P.G."/>
            <person name="Patel N.V."/>
            <person name="Hinsu A.T."/>
            <person name="Kumar R."/>
            <person name="Pandey M."/>
            <person name="Agarwal S."/>
            <person name="Srivastava S."/>
            <person name="Singh M."/>
            <person name="Iquebal M.A."/>
            <person name="Jaiswal S."/>
            <person name="Angadi U.B."/>
            <person name="Kumar N."/>
            <person name="Raza M."/>
            <person name="Shah T.M."/>
            <person name="Rai A."/>
            <person name="Jena J.K."/>
        </authorList>
    </citation>
    <scope>NUCLEOTIDE SEQUENCE [LARGE SCALE GENOMIC DNA]</scope>
    <source>
        <strain evidence="2">DASCIFA01</strain>
        <tissue evidence="2">Testis</tissue>
    </source>
</reference>